<keyword evidence="13 14" id="KW-0472">Membrane</keyword>
<dbReference type="SMART" id="SM00388">
    <property type="entry name" value="HisKA"/>
    <property type="match status" value="1"/>
</dbReference>
<dbReference type="Gene3D" id="6.10.340.10">
    <property type="match status" value="1"/>
</dbReference>
<evidence type="ECO:0000256" key="14">
    <source>
        <dbReference type="SAM" id="Phobius"/>
    </source>
</evidence>
<dbReference type="CDD" id="cd00082">
    <property type="entry name" value="HisKA"/>
    <property type="match status" value="1"/>
</dbReference>
<keyword evidence="4" id="KW-1003">Cell membrane</keyword>
<evidence type="ECO:0000256" key="3">
    <source>
        <dbReference type="ARBA" id="ARBA00012438"/>
    </source>
</evidence>
<dbReference type="EC" id="2.7.13.3" evidence="3"/>
<comment type="subcellular location">
    <subcellularLocation>
        <location evidence="2">Cell membrane</location>
        <topology evidence="2">Multi-pass membrane protein</topology>
    </subcellularLocation>
</comment>
<dbReference type="Proteomes" id="UP000198752">
    <property type="component" value="Unassembled WGS sequence"/>
</dbReference>
<dbReference type="SUPFAM" id="SSF47384">
    <property type="entry name" value="Homodimeric domain of signal transducing histidine kinase"/>
    <property type="match status" value="1"/>
</dbReference>
<dbReference type="OrthoDB" id="9780718at2"/>
<evidence type="ECO:0000313" key="18">
    <source>
        <dbReference type="Proteomes" id="UP000198752"/>
    </source>
</evidence>
<evidence type="ECO:0000256" key="5">
    <source>
        <dbReference type="ARBA" id="ARBA00022553"/>
    </source>
</evidence>
<dbReference type="InterPro" id="IPR003594">
    <property type="entry name" value="HATPase_dom"/>
</dbReference>
<dbReference type="GO" id="GO:0005524">
    <property type="term" value="F:ATP binding"/>
    <property type="evidence" value="ECO:0007669"/>
    <property type="project" value="UniProtKB-KW"/>
</dbReference>
<dbReference type="EMBL" id="FOOY01000029">
    <property type="protein sequence ID" value="SFG91274.1"/>
    <property type="molecule type" value="Genomic_DNA"/>
</dbReference>
<evidence type="ECO:0000256" key="11">
    <source>
        <dbReference type="ARBA" id="ARBA00022989"/>
    </source>
</evidence>
<keyword evidence="5" id="KW-0597">Phosphoprotein</keyword>
<dbReference type="InterPro" id="IPR003660">
    <property type="entry name" value="HAMP_dom"/>
</dbReference>
<keyword evidence="18" id="KW-1185">Reference proteome</keyword>
<dbReference type="Pfam" id="PF00512">
    <property type="entry name" value="HisKA"/>
    <property type="match status" value="1"/>
</dbReference>
<proteinExistence type="predicted"/>
<dbReference type="GO" id="GO:0000155">
    <property type="term" value="F:phosphorelay sensor kinase activity"/>
    <property type="evidence" value="ECO:0007669"/>
    <property type="project" value="InterPro"/>
</dbReference>
<evidence type="ECO:0000256" key="4">
    <source>
        <dbReference type="ARBA" id="ARBA00022475"/>
    </source>
</evidence>
<dbReference type="GO" id="GO:0005886">
    <property type="term" value="C:plasma membrane"/>
    <property type="evidence" value="ECO:0007669"/>
    <property type="project" value="UniProtKB-SubCell"/>
</dbReference>
<sequence>MKLPLKMTLTKRIWLSFAFLECVIGFIIISVYPYSIQSTLKENTFRTIEVQQLFRFESQSGEFTVDNPGSGKEHDKSGTSSIWTVLVNRQFQMISGHMPADRSVMKQMQAQIKNQKSDLARYELKHNGSTLYFVARRCRINSIDGYLISYMWDTYNNELRNNLWNRLIFTFVMASILSLFFAFWLARYLKRPLDVLGKRFKEISRLNWEKPFEWKGDVEFERLSAQFEEMRLNLIKYDQSQKVFLQQASHELKTPIMVIQSYAQSVKDGIYPVGGLNDSMDIIIKESIQMEKRTRKLLYFTRFDSLGDKQMRYTRVRFGDLAGLVRERFITQRSDIDIHISGEDTVIYTDQEQMQTVLENLLENALRYAKGNIWMDADGRSKYRSLISVKNDGPGIPENERQAMFEPFQKGEKGQFGLGLAIVKRIIHNHHGVIYVENLKDGVAFQMTLPAPPKKKNRKTDRIKGKKD</sequence>
<dbReference type="PANTHER" id="PTHR45528:SF1">
    <property type="entry name" value="SENSOR HISTIDINE KINASE CPXA"/>
    <property type="match status" value="1"/>
</dbReference>
<evidence type="ECO:0000256" key="2">
    <source>
        <dbReference type="ARBA" id="ARBA00004651"/>
    </source>
</evidence>
<organism evidence="17 18">
    <name type="scientific">Sporolactobacillus nakayamae</name>
    <dbReference type="NCBI Taxonomy" id="269670"/>
    <lineage>
        <taxon>Bacteria</taxon>
        <taxon>Bacillati</taxon>
        <taxon>Bacillota</taxon>
        <taxon>Bacilli</taxon>
        <taxon>Bacillales</taxon>
        <taxon>Sporolactobacillaceae</taxon>
        <taxon>Sporolactobacillus</taxon>
    </lineage>
</organism>
<dbReference type="PRINTS" id="PR00344">
    <property type="entry name" value="BCTRLSENSOR"/>
</dbReference>
<gene>
    <name evidence="17" type="ORF">SAMN02982927_03192</name>
</gene>
<keyword evidence="12" id="KW-0902">Two-component regulatory system</keyword>
<name>A0A1I2VPN4_9BACL</name>
<evidence type="ECO:0000259" key="16">
    <source>
        <dbReference type="PROSITE" id="PS50885"/>
    </source>
</evidence>
<dbReference type="PANTHER" id="PTHR45528">
    <property type="entry name" value="SENSOR HISTIDINE KINASE CPXA"/>
    <property type="match status" value="1"/>
</dbReference>
<evidence type="ECO:0000259" key="15">
    <source>
        <dbReference type="PROSITE" id="PS50109"/>
    </source>
</evidence>
<evidence type="ECO:0000256" key="13">
    <source>
        <dbReference type="ARBA" id="ARBA00023136"/>
    </source>
</evidence>
<dbReference type="Gene3D" id="3.30.565.10">
    <property type="entry name" value="Histidine kinase-like ATPase, C-terminal domain"/>
    <property type="match status" value="1"/>
</dbReference>
<evidence type="ECO:0000256" key="6">
    <source>
        <dbReference type="ARBA" id="ARBA00022679"/>
    </source>
</evidence>
<evidence type="ECO:0000313" key="17">
    <source>
        <dbReference type="EMBL" id="SFG91274.1"/>
    </source>
</evidence>
<reference evidence="18" key="1">
    <citation type="submission" date="2016-10" db="EMBL/GenBank/DDBJ databases">
        <authorList>
            <person name="Varghese N."/>
            <person name="Submissions S."/>
        </authorList>
    </citation>
    <scope>NUCLEOTIDE SEQUENCE [LARGE SCALE GENOMIC DNA]</scope>
    <source>
        <strain evidence="18">ATCC 700379</strain>
    </source>
</reference>
<keyword evidence="10" id="KW-0067">ATP-binding</keyword>
<evidence type="ECO:0000256" key="1">
    <source>
        <dbReference type="ARBA" id="ARBA00000085"/>
    </source>
</evidence>
<evidence type="ECO:0000256" key="7">
    <source>
        <dbReference type="ARBA" id="ARBA00022692"/>
    </source>
</evidence>
<dbReference type="STRING" id="269670.SAMN02982927_03192"/>
<dbReference type="InterPro" id="IPR050398">
    <property type="entry name" value="HssS/ArlS-like"/>
</dbReference>
<dbReference type="InterPro" id="IPR003661">
    <property type="entry name" value="HisK_dim/P_dom"/>
</dbReference>
<dbReference type="PROSITE" id="PS50885">
    <property type="entry name" value="HAMP"/>
    <property type="match status" value="1"/>
</dbReference>
<protein>
    <recommendedName>
        <fullName evidence="3">histidine kinase</fullName>
        <ecNumber evidence="3">2.7.13.3</ecNumber>
    </recommendedName>
</protein>
<dbReference type="InterPro" id="IPR005467">
    <property type="entry name" value="His_kinase_dom"/>
</dbReference>
<evidence type="ECO:0000256" key="12">
    <source>
        <dbReference type="ARBA" id="ARBA00023012"/>
    </source>
</evidence>
<dbReference type="AlphaFoldDB" id="A0A1I2VPN4"/>
<feature type="domain" description="Histidine kinase" evidence="15">
    <location>
        <begin position="247"/>
        <end position="453"/>
    </location>
</feature>
<evidence type="ECO:0000256" key="10">
    <source>
        <dbReference type="ARBA" id="ARBA00022840"/>
    </source>
</evidence>
<dbReference type="RefSeq" id="WP_093674562.1">
    <property type="nucleotide sequence ID" value="NZ_FOOY01000029.1"/>
</dbReference>
<keyword evidence="9 17" id="KW-0418">Kinase</keyword>
<feature type="transmembrane region" description="Helical" evidence="14">
    <location>
        <begin position="167"/>
        <end position="189"/>
    </location>
</feature>
<accession>A0A1I2VPN4</accession>
<evidence type="ECO:0000256" key="8">
    <source>
        <dbReference type="ARBA" id="ARBA00022741"/>
    </source>
</evidence>
<dbReference type="InterPro" id="IPR004358">
    <property type="entry name" value="Sig_transdc_His_kin-like_C"/>
</dbReference>
<dbReference type="InterPro" id="IPR036890">
    <property type="entry name" value="HATPase_C_sf"/>
</dbReference>
<dbReference type="Gene3D" id="1.10.287.130">
    <property type="match status" value="1"/>
</dbReference>
<keyword evidence="6" id="KW-0808">Transferase</keyword>
<feature type="transmembrane region" description="Helical" evidence="14">
    <location>
        <begin position="12"/>
        <end position="34"/>
    </location>
</feature>
<comment type="catalytic activity">
    <reaction evidence="1">
        <text>ATP + protein L-histidine = ADP + protein N-phospho-L-histidine.</text>
        <dbReference type="EC" id="2.7.13.3"/>
    </reaction>
</comment>
<evidence type="ECO:0000256" key="9">
    <source>
        <dbReference type="ARBA" id="ARBA00022777"/>
    </source>
</evidence>
<dbReference type="SMART" id="SM00387">
    <property type="entry name" value="HATPase_c"/>
    <property type="match status" value="1"/>
</dbReference>
<dbReference type="InterPro" id="IPR036097">
    <property type="entry name" value="HisK_dim/P_sf"/>
</dbReference>
<dbReference type="PROSITE" id="PS50109">
    <property type="entry name" value="HIS_KIN"/>
    <property type="match status" value="1"/>
</dbReference>
<keyword evidence="7 14" id="KW-0812">Transmembrane</keyword>
<dbReference type="Pfam" id="PF02518">
    <property type="entry name" value="HATPase_c"/>
    <property type="match status" value="1"/>
</dbReference>
<dbReference type="SUPFAM" id="SSF55874">
    <property type="entry name" value="ATPase domain of HSP90 chaperone/DNA topoisomerase II/histidine kinase"/>
    <property type="match status" value="1"/>
</dbReference>
<keyword evidence="8" id="KW-0547">Nucleotide-binding</keyword>
<keyword evidence="11 14" id="KW-1133">Transmembrane helix</keyword>
<feature type="domain" description="HAMP" evidence="16">
    <location>
        <begin position="187"/>
        <end position="239"/>
    </location>
</feature>